<feature type="domain" description="THIF-type NAD/FAD binding fold" evidence="1">
    <location>
        <begin position="22"/>
        <end position="215"/>
    </location>
</feature>
<evidence type="ECO:0000259" key="1">
    <source>
        <dbReference type="Pfam" id="PF00899"/>
    </source>
</evidence>
<sequence>MKTAEPMHFVHNYLINPTNPIRVNLMGAGGTGSNMIMELAKLNRALVALGHAGFQVQLWDNDTVSELNTLRQLFAKSEIGLNKAVARINAVNRFWGTNWKAVQHTFSDNELPYKQNNRANIYISCVDKIAARFEIAAVLKKLADENNCYRDIPLYWMDLGNAQFTGQVILSTISKIKQPDSKLYKPVSYLPFVTDEFKELLESQSDEDVPSCSAAEALDKQGLFINAEVAKKAACLLTDMFRSGMTANRGIFTNLNTYVSQPLKVA</sequence>
<dbReference type="InterPro" id="IPR035985">
    <property type="entry name" value="Ubiquitin-activating_enz"/>
</dbReference>
<organism evidence="2 3">
    <name type="scientific">Candidatus Pedobacter colombiensis</name>
    <dbReference type="NCBI Taxonomy" id="3121371"/>
    <lineage>
        <taxon>Bacteria</taxon>
        <taxon>Pseudomonadati</taxon>
        <taxon>Bacteroidota</taxon>
        <taxon>Sphingobacteriia</taxon>
        <taxon>Sphingobacteriales</taxon>
        <taxon>Sphingobacteriaceae</taxon>
        <taxon>Pedobacter</taxon>
    </lineage>
</organism>
<reference evidence="2" key="1">
    <citation type="submission" date="2023-03" db="EMBL/GenBank/DDBJ databases">
        <title>Andean soil-derived lignocellulolytic bacterial consortium as a source of novel taxa and putative plastic-active enzymes.</title>
        <authorList>
            <person name="Diaz-Garcia L."/>
            <person name="Chuvochina M."/>
            <person name="Feuerriegel G."/>
            <person name="Bunk B."/>
            <person name="Sproer C."/>
            <person name="Streit W.R."/>
            <person name="Rodriguez L.M."/>
            <person name="Overmann J."/>
            <person name="Jimenez D.J."/>
        </authorList>
    </citation>
    <scope>NUCLEOTIDE SEQUENCE</scope>
    <source>
        <strain evidence="2">MAG 3858</strain>
    </source>
</reference>
<dbReference type="Gene3D" id="3.40.50.720">
    <property type="entry name" value="NAD(P)-binding Rossmann-like Domain"/>
    <property type="match status" value="1"/>
</dbReference>
<evidence type="ECO:0000313" key="3">
    <source>
        <dbReference type="Proteomes" id="UP001214530"/>
    </source>
</evidence>
<evidence type="ECO:0000313" key="2">
    <source>
        <dbReference type="EMBL" id="WEK17949.1"/>
    </source>
</evidence>
<dbReference type="SUPFAM" id="SSF69572">
    <property type="entry name" value="Activating enzymes of the ubiquitin-like proteins"/>
    <property type="match status" value="1"/>
</dbReference>
<gene>
    <name evidence="2" type="ORF">P0Y49_14195</name>
</gene>
<dbReference type="Pfam" id="PF00899">
    <property type="entry name" value="ThiF"/>
    <property type="match status" value="1"/>
</dbReference>
<dbReference type="NCBIfam" id="TIGR03736">
    <property type="entry name" value="PRTRC_ThiF"/>
    <property type="match status" value="1"/>
</dbReference>
<dbReference type="InterPro" id="IPR022500">
    <property type="entry name" value="PRTRC_ThiF"/>
</dbReference>
<dbReference type="AlphaFoldDB" id="A0AAJ5W4K4"/>
<protein>
    <submittedName>
        <fullName evidence="2">PRTRC system ThiF family protein</fullName>
    </submittedName>
</protein>
<name>A0AAJ5W4K4_9SPHI</name>
<proteinExistence type="predicted"/>
<dbReference type="InterPro" id="IPR000594">
    <property type="entry name" value="ThiF_NAD_FAD-bd"/>
</dbReference>
<dbReference type="Proteomes" id="UP001214530">
    <property type="component" value="Chromosome"/>
</dbReference>
<dbReference type="GO" id="GO:0008641">
    <property type="term" value="F:ubiquitin-like modifier activating enzyme activity"/>
    <property type="evidence" value="ECO:0007669"/>
    <property type="project" value="InterPro"/>
</dbReference>
<accession>A0AAJ5W4K4</accession>
<dbReference type="EMBL" id="CP119313">
    <property type="protein sequence ID" value="WEK17949.1"/>
    <property type="molecule type" value="Genomic_DNA"/>
</dbReference>